<dbReference type="EMBL" id="JAUSWV010000001">
    <property type="protein sequence ID" value="MDQ0578287.1"/>
    <property type="molecule type" value="Genomic_DNA"/>
</dbReference>
<proteinExistence type="predicted"/>
<gene>
    <name evidence="1" type="ORF">QF030_000465</name>
</gene>
<dbReference type="Proteomes" id="UP001230654">
    <property type="component" value="Unassembled WGS sequence"/>
</dbReference>
<sequence length="60" mass="6596">MARLRQVAMARGAFPVRSCEASSVKVVSRTWCRASIFQWSRISFASWGGMACSAVRLVTA</sequence>
<organism evidence="1 2">
    <name type="scientific">Streptomyces rishiriensis</name>
    <dbReference type="NCBI Taxonomy" id="68264"/>
    <lineage>
        <taxon>Bacteria</taxon>
        <taxon>Bacillati</taxon>
        <taxon>Actinomycetota</taxon>
        <taxon>Actinomycetes</taxon>
        <taxon>Kitasatosporales</taxon>
        <taxon>Streptomycetaceae</taxon>
        <taxon>Streptomyces</taxon>
    </lineage>
</organism>
<keyword evidence="2" id="KW-1185">Reference proteome</keyword>
<evidence type="ECO:0000313" key="2">
    <source>
        <dbReference type="Proteomes" id="UP001230654"/>
    </source>
</evidence>
<reference evidence="1 2" key="1">
    <citation type="submission" date="2023-07" db="EMBL/GenBank/DDBJ databases">
        <title>Comparative genomics of wheat-associated soil bacteria to identify genetic determinants of phenazine resistance.</title>
        <authorList>
            <person name="Mouncey N."/>
        </authorList>
    </citation>
    <scope>NUCLEOTIDE SEQUENCE [LARGE SCALE GENOMIC DNA]</scope>
    <source>
        <strain evidence="1 2">B2I6</strain>
    </source>
</reference>
<comment type="caution">
    <text evidence="1">The sequence shown here is derived from an EMBL/GenBank/DDBJ whole genome shotgun (WGS) entry which is preliminary data.</text>
</comment>
<evidence type="ECO:0000313" key="1">
    <source>
        <dbReference type="EMBL" id="MDQ0578287.1"/>
    </source>
</evidence>
<accession>A0ABU0NGQ1</accession>
<protein>
    <submittedName>
        <fullName evidence="1">Uncharacterized protein</fullName>
    </submittedName>
</protein>
<name>A0ABU0NGQ1_STRRH</name>